<evidence type="ECO:0000256" key="3">
    <source>
        <dbReference type="ARBA" id="ARBA00022679"/>
    </source>
</evidence>
<feature type="domain" description="SWIM-type" evidence="11">
    <location>
        <begin position="850"/>
        <end position="886"/>
    </location>
</feature>
<evidence type="ECO:0000256" key="8">
    <source>
        <dbReference type="ARBA" id="ARBA00023180"/>
    </source>
</evidence>
<dbReference type="InterPro" id="IPR007527">
    <property type="entry name" value="Znf_SWIM"/>
</dbReference>
<evidence type="ECO:0000256" key="10">
    <source>
        <dbReference type="SAM" id="Phobius"/>
    </source>
</evidence>
<keyword evidence="4" id="KW-0479">Metal-binding</keyword>
<keyword evidence="3" id="KW-0808">Transferase</keyword>
<dbReference type="SMART" id="SM00575">
    <property type="entry name" value="ZnF_PMZ"/>
    <property type="match status" value="1"/>
</dbReference>
<dbReference type="STRING" id="3818.A0A445DK28"/>
<dbReference type="PANTHER" id="PTHR31042">
    <property type="entry name" value="CORE-2/I-BRANCHING BETA-1,6-N-ACETYLGLUCOSAMINYLTRANSFERASE FAMILY PROTEIN-RELATED"/>
    <property type="match status" value="1"/>
</dbReference>
<evidence type="ECO:0000313" key="13">
    <source>
        <dbReference type="Proteomes" id="UP000289738"/>
    </source>
</evidence>
<keyword evidence="2" id="KW-0328">Glycosyltransferase</keyword>
<evidence type="ECO:0000256" key="5">
    <source>
        <dbReference type="ARBA" id="ARBA00022771"/>
    </source>
</evidence>
<keyword evidence="7 10" id="KW-0472">Membrane</keyword>
<comment type="subcellular location">
    <subcellularLocation>
        <location evidence="1">Membrane</location>
        <topology evidence="1">Single-pass type II membrane protein</topology>
    </subcellularLocation>
</comment>
<evidence type="ECO:0000256" key="6">
    <source>
        <dbReference type="ARBA" id="ARBA00022833"/>
    </source>
</evidence>
<dbReference type="Pfam" id="PF04434">
    <property type="entry name" value="SWIM"/>
    <property type="match status" value="1"/>
</dbReference>
<accession>A0A445DK28</accession>
<protein>
    <recommendedName>
        <fullName evidence="11">SWIM-type domain-containing protein</fullName>
    </recommendedName>
</protein>
<evidence type="ECO:0000313" key="12">
    <source>
        <dbReference type="EMBL" id="RYR63571.1"/>
    </source>
</evidence>
<reference evidence="12 13" key="1">
    <citation type="submission" date="2019-01" db="EMBL/GenBank/DDBJ databases">
        <title>Sequencing of cultivated peanut Arachis hypogaea provides insights into genome evolution and oil improvement.</title>
        <authorList>
            <person name="Chen X."/>
        </authorList>
    </citation>
    <scope>NUCLEOTIDE SEQUENCE [LARGE SCALE GENOMIC DNA]</scope>
    <source>
        <strain evidence="13">cv. Fuhuasheng</strain>
        <tissue evidence="12">Leaves</tissue>
    </source>
</reference>
<keyword evidence="6" id="KW-0862">Zinc</keyword>
<evidence type="ECO:0000259" key="11">
    <source>
        <dbReference type="PROSITE" id="PS50966"/>
    </source>
</evidence>
<dbReference type="AlphaFoldDB" id="A0A445DK28"/>
<keyword evidence="13" id="KW-1185">Reference proteome</keyword>
<dbReference type="GO" id="GO:0008270">
    <property type="term" value="F:zinc ion binding"/>
    <property type="evidence" value="ECO:0007669"/>
    <property type="project" value="UniProtKB-KW"/>
</dbReference>
<organism evidence="12 13">
    <name type="scientific">Arachis hypogaea</name>
    <name type="common">Peanut</name>
    <dbReference type="NCBI Taxonomy" id="3818"/>
    <lineage>
        <taxon>Eukaryota</taxon>
        <taxon>Viridiplantae</taxon>
        <taxon>Streptophyta</taxon>
        <taxon>Embryophyta</taxon>
        <taxon>Tracheophyta</taxon>
        <taxon>Spermatophyta</taxon>
        <taxon>Magnoliopsida</taxon>
        <taxon>eudicotyledons</taxon>
        <taxon>Gunneridae</taxon>
        <taxon>Pentapetalae</taxon>
        <taxon>rosids</taxon>
        <taxon>fabids</taxon>
        <taxon>Fabales</taxon>
        <taxon>Fabaceae</taxon>
        <taxon>Papilionoideae</taxon>
        <taxon>50 kb inversion clade</taxon>
        <taxon>dalbergioids sensu lato</taxon>
        <taxon>Dalbergieae</taxon>
        <taxon>Pterocarpus clade</taxon>
        <taxon>Arachis</taxon>
    </lineage>
</organism>
<feature type="transmembrane region" description="Helical" evidence="10">
    <location>
        <begin position="31"/>
        <end position="56"/>
    </location>
</feature>
<keyword evidence="10" id="KW-1133">Transmembrane helix</keyword>
<keyword evidence="8" id="KW-0325">Glycoprotein</keyword>
<evidence type="ECO:0000256" key="1">
    <source>
        <dbReference type="ARBA" id="ARBA00004606"/>
    </source>
</evidence>
<gene>
    <name evidence="12" type="ORF">Ahy_A04g021375</name>
</gene>
<sequence length="976" mass="112122">MGRTRGGEGRDDSSAVGEKEKHTCLLRMAQMLSYLMVFAAGVMIGLTTCSQINGIFVSQRQQYSLINRGLPRLQPSNCSLRQPPRLLLPPRPPLDPEDQFQCMDIDNFLHPTNLIHSMSDNELFWRASLLPKKEEYPYKRKPKVAFMFLTRGPLPMLPLWERFFLGHSNFFNIYIHAPPGYHLQVSNYSAFYGRQIPSKGPIFVDSILVTCLAAVHRYIGYFLSNEVLGIIGYPSNGWYFMHSFMQLYYLSRWRSSNSEPFLPAIKKSHDQNLFGHRNNYRHTCLAMSLESRLRNEVSWGTVTLADAERRLLANALLDFSNERFVLLSESCIPVYNFPTVYRYLIDSFHSFVESYDDPSRYGRGRYSRSMLPDIQLRHWRKGSQWFELNRVLAVYIVSDTRYYTLFRKYCKPACYPDEHYIQTFLNMFHGNLNSNRTVTWVDWSLGGPHPATYSRANITVNFLQAIRNNGTLCRYNSDMTSVCFLFARKFDHTALEPLLGLSSQVLLERILCPLPQYIKPIGRDLVSMHRVLGSTFIVIYVTKRETETLLQKQDIVPSKKDIRKNRGYFIEHHHPHPTHGLFLALCSRFGTTTAWPSNSGGDRACSGALPFSFGDQLQQPSSPAFLGFMNGKAPQTILTDQNICLKDAISTELPTTKHAFCIWMIVAKFPSWFNAVLGDRYNEWKAEFYRLYNLESVEDFELGWREMVCCYGLHSNRHMVNLYSSRSLWALPFLRSHFLAGMTTTGQSKSINAFIQRFLSAQTRLAHFVEQVAVAVDFKDQTGEQQTMQQNLQNICLKTGAPMESHAATVLTPFAFSKLQEQLVLAAHYASFPIEDGFLVRHHTKAEGGRKVYWSPQEGIISCSCHQFEFSGILCRHSLRVLSTGNCFQIPDRYLPIRWRRISIPSSKLAQSAPNDHTERVQFLQNIVSSLITESAKSKERLDIATEQVSILLSRIREQPISLHGARDFSSINRNL</sequence>
<evidence type="ECO:0000256" key="9">
    <source>
        <dbReference type="PROSITE-ProRule" id="PRU00325"/>
    </source>
</evidence>
<keyword evidence="10" id="KW-0812">Transmembrane</keyword>
<dbReference type="GO" id="GO:0016020">
    <property type="term" value="C:membrane"/>
    <property type="evidence" value="ECO:0007669"/>
    <property type="project" value="UniProtKB-SubCell"/>
</dbReference>
<evidence type="ECO:0000256" key="2">
    <source>
        <dbReference type="ARBA" id="ARBA00022676"/>
    </source>
</evidence>
<evidence type="ECO:0000256" key="7">
    <source>
        <dbReference type="ARBA" id="ARBA00023136"/>
    </source>
</evidence>
<evidence type="ECO:0000256" key="4">
    <source>
        <dbReference type="ARBA" id="ARBA00022723"/>
    </source>
</evidence>
<name>A0A445DK28_ARAHY</name>
<dbReference type="EMBL" id="SDMP01000004">
    <property type="protein sequence ID" value="RYR63571.1"/>
    <property type="molecule type" value="Genomic_DNA"/>
</dbReference>
<keyword evidence="5 9" id="KW-0863">Zinc-finger</keyword>
<proteinExistence type="predicted"/>
<dbReference type="Proteomes" id="UP000289738">
    <property type="component" value="Chromosome A04"/>
</dbReference>
<dbReference type="GO" id="GO:0016757">
    <property type="term" value="F:glycosyltransferase activity"/>
    <property type="evidence" value="ECO:0007669"/>
    <property type="project" value="UniProtKB-KW"/>
</dbReference>
<dbReference type="PROSITE" id="PS50966">
    <property type="entry name" value="ZF_SWIM"/>
    <property type="match status" value="1"/>
</dbReference>
<dbReference type="InterPro" id="IPR006564">
    <property type="entry name" value="Znf_PMZ"/>
</dbReference>
<dbReference type="InterPro" id="IPR044174">
    <property type="entry name" value="BC10-like"/>
</dbReference>
<dbReference type="PANTHER" id="PTHR31042:SF3">
    <property type="entry name" value="OS08G0110400 PROTEIN"/>
    <property type="match status" value="1"/>
</dbReference>
<dbReference type="InterPro" id="IPR003406">
    <property type="entry name" value="Glyco_trans_14"/>
</dbReference>
<dbReference type="Pfam" id="PF02485">
    <property type="entry name" value="Branch"/>
    <property type="match status" value="2"/>
</dbReference>
<comment type="caution">
    <text evidence="12">The sequence shown here is derived from an EMBL/GenBank/DDBJ whole genome shotgun (WGS) entry which is preliminary data.</text>
</comment>